<evidence type="ECO:0000313" key="3">
    <source>
        <dbReference type="Proteomes" id="UP000585474"/>
    </source>
</evidence>
<evidence type="ECO:0000313" key="2">
    <source>
        <dbReference type="EMBL" id="GFS34755.1"/>
    </source>
</evidence>
<dbReference type="AlphaFoldDB" id="A0A7J0DGV0"/>
<reference evidence="3" key="1">
    <citation type="submission" date="2019-07" db="EMBL/GenBank/DDBJ databases">
        <title>De Novo Assembly of kiwifruit Actinidia rufa.</title>
        <authorList>
            <person name="Sugita-Konishi S."/>
            <person name="Sato K."/>
            <person name="Mori E."/>
            <person name="Abe Y."/>
            <person name="Kisaki G."/>
            <person name="Hamano K."/>
            <person name="Suezawa K."/>
            <person name="Otani M."/>
            <person name="Fukuda T."/>
            <person name="Manabe T."/>
            <person name="Gomi K."/>
            <person name="Tabuchi M."/>
            <person name="Akimitsu K."/>
            <person name="Kataoka I."/>
        </authorList>
    </citation>
    <scope>NUCLEOTIDE SEQUENCE [LARGE SCALE GENOMIC DNA]</scope>
    <source>
        <strain evidence="3">cv. Fuchu</strain>
    </source>
</reference>
<evidence type="ECO:0000256" key="1">
    <source>
        <dbReference type="SAM" id="MobiDB-lite"/>
    </source>
</evidence>
<dbReference type="Proteomes" id="UP000585474">
    <property type="component" value="Unassembled WGS sequence"/>
</dbReference>
<sequence>MLSSDSQARVFNNKMESHDLFHALDFDASAMEHDQNKSVLDEKMSEDRAAPEGPDPQHH</sequence>
<protein>
    <submittedName>
        <fullName evidence="2">Uncharacterized protein</fullName>
    </submittedName>
</protein>
<dbReference type="EMBL" id="BJWL01000216">
    <property type="protein sequence ID" value="GFS34755.1"/>
    <property type="molecule type" value="Genomic_DNA"/>
</dbReference>
<proteinExistence type="predicted"/>
<gene>
    <name evidence="2" type="ORF">Acr_00g0035780</name>
</gene>
<accession>A0A7J0DGV0</accession>
<keyword evidence="3" id="KW-1185">Reference proteome</keyword>
<comment type="caution">
    <text evidence="2">The sequence shown here is derived from an EMBL/GenBank/DDBJ whole genome shotgun (WGS) entry which is preliminary data.</text>
</comment>
<organism evidence="2 3">
    <name type="scientific">Actinidia rufa</name>
    <dbReference type="NCBI Taxonomy" id="165716"/>
    <lineage>
        <taxon>Eukaryota</taxon>
        <taxon>Viridiplantae</taxon>
        <taxon>Streptophyta</taxon>
        <taxon>Embryophyta</taxon>
        <taxon>Tracheophyta</taxon>
        <taxon>Spermatophyta</taxon>
        <taxon>Magnoliopsida</taxon>
        <taxon>eudicotyledons</taxon>
        <taxon>Gunneridae</taxon>
        <taxon>Pentapetalae</taxon>
        <taxon>asterids</taxon>
        <taxon>Ericales</taxon>
        <taxon>Actinidiaceae</taxon>
        <taxon>Actinidia</taxon>
    </lineage>
</organism>
<name>A0A7J0DGV0_9ERIC</name>
<feature type="region of interest" description="Disordered" evidence="1">
    <location>
        <begin position="32"/>
        <end position="59"/>
    </location>
</feature>